<dbReference type="Pfam" id="PF02518">
    <property type="entry name" value="HATPase_c"/>
    <property type="match status" value="1"/>
</dbReference>
<dbReference type="InterPro" id="IPR003594">
    <property type="entry name" value="HATPase_dom"/>
</dbReference>
<evidence type="ECO:0000256" key="2">
    <source>
        <dbReference type="ARBA" id="ARBA00012438"/>
    </source>
</evidence>
<dbReference type="NCBIfam" id="TIGR00229">
    <property type="entry name" value="sensory_box"/>
    <property type="match status" value="1"/>
</dbReference>
<evidence type="ECO:0000313" key="11">
    <source>
        <dbReference type="EMBL" id="TCK59517.1"/>
    </source>
</evidence>
<dbReference type="InterPro" id="IPR004358">
    <property type="entry name" value="Sig_transdc_His_kin-like_C"/>
</dbReference>
<dbReference type="InterPro" id="IPR035965">
    <property type="entry name" value="PAS-like_dom_sf"/>
</dbReference>
<evidence type="ECO:0000256" key="7">
    <source>
        <dbReference type="ARBA" id="ARBA00022840"/>
    </source>
</evidence>
<dbReference type="InterPro" id="IPR036890">
    <property type="entry name" value="HATPase_C_sf"/>
</dbReference>
<evidence type="ECO:0000256" key="8">
    <source>
        <dbReference type="ARBA" id="ARBA00023012"/>
    </source>
</evidence>
<dbReference type="PANTHER" id="PTHR43065">
    <property type="entry name" value="SENSOR HISTIDINE KINASE"/>
    <property type="match status" value="1"/>
</dbReference>
<dbReference type="PROSITE" id="PS50112">
    <property type="entry name" value="PAS"/>
    <property type="match status" value="1"/>
</dbReference>
<dbReference type="GO" id="GO:0000160">
    <property type="term" value="P:phosphorelay signal transduction system"/>
    <property type="evidence" value="ECO:0007669"/>
    <property type="project" value="UniProtKB-KW"/>
</dbReference>
<keyword evidence="12" id="KW-1185">Reference proteome</keyword>
<dbReference type="Gene3D" id="3.30.450.20">
    <property type="entry name" value="PAS domain"/>
    <property type="match status" value="1"/>
</dbReference>
<evidence type="ECO:0000256" key="3">
    <source>
        <dbReference type="ARBA" id="ARBA00022553"/>
    </source>
</evidence>
<dbReference type="SUPFAM" id="SSF55785">
    <property type="entry name" value="PYP-like sensor domain (PAS domain)"/>
    <property type="match status" value="1"/>
</dbReference>
<sequence>MNPKQDSTDLLRTENTALRELIRRSSIGYHSIDDSGIILDINQVWLDTLGYSQDEVVGRWFGDFIHETYLEKFKAGFSRLKEKGIIENFTFVLKHKDGSPVELVFNGTVERDENRRFIRSHSAFHRPESARMSAENRIYMNLEEKILSKSRLELMGDMLCAVAHQWRQPLNALALLVQDTQEMADLAGIGAGEIKDNTVLSMELIMKMSSTIDDFRSFFSNRHDEEHIQITDLLMECISLVFSQLQQSGIDFSVICECEKDYFSCRNELTRPDCKQTGRYVLCSRMEMKQIILNIISNARSAIISSIEKGLKNRGEMEFHVKFLNDSVVLSVRNNGEQIKDDVLSRMFEPYFTTRDEGEGIGLGLFVSKTIIEKYMKGSIDILNTDAGVIVRIVLPVHNMETQTDNIITNS</sequence>
<keyword evidence="8" id="KW-0902">Two-component regulatory system</keyword>
<dbReference type="OrthoDB" id="9762798at2"/>
<dbReference type="EMBL" id="SMGG01000006">
    <property type="protein sequence ID" value="TCK59517.1"/>
    <property type="molecule type" value="Genomic_DNA"/>
</dbReference>
<comment type="caution">
    <text evidence="11">The sequence shown here is derived from an EMBL/GenBank/DDBJ whole genome shotgun (WGS) entry which is preliminary data.</text>
</comment>
<keyword evidence="5" id="KW-0547">Nucleotide-binding</keyword>
<dbReference type="SUPFAM" id="SSF55874">
    <property type="entry name" value="ATPase domain of HSP90 chaperone/DNA topoisomerase II/histidine kinase"/>
    <property type="match status" value="1"/>
</dbReference>
<dbReference type="PROSITE" id="PS50109">
    <property type="entry name" value="HIS_KIN"/>
    <property type="match status" value="1"/>
</dbReference>
<keyword evidence="4" id="KW-0808">Transferase</keyword>
<evidence type="ECO:0000256" key="6">
    <source>
        <dbReference type="ARBA" id="ARBA00022777"/>
    </source>
</evidence>
<feature type="domain" description="PAS" evidence="10">
    <location>
        <begin position="14"/>
        <end position="84"/>
    </location>
</feature>
<evidence type="ECO:0000256" key="5">
    <source>
        <dbReference type="ARBA" id="ARBA00022741"/>
    </source>
</evidence>
<dbReference type="GO" id="GO:0004673">
    <property type="term" value="F:protein histidine kinase activity"/>
    <property type="evidence" value="ECO:0007669"/>
    <property type="project" value="UniProtKB-EC"/>
</dbReference>
<dbReference type="PANTHER" id="PTHR43065:SF10">
    <property type="entry name" value="PEROXIDE STRESS-ACTIVATED HISTIDINE KINASE MAK3"/>
    <property type="match status" value="1"/>
</dbReference>
<accession>A0A4R1K6A9</accession>
<keyword evidence="3" id="KW-0597">Phosphoprotein</keyword>
<dbReference type="Gene3D" id="1.10.287.130">
    <property type="match status" value="1"/>
</dbReference>
<name>A0A4R1K6A9_9BACT</name>
<feature type="domain" description="Histidine kinase" evidence="9">
    <location>
        <begin position="161"/>
        <end position="399"/>
    </location>
</feature>
<gene>
    <name evidence="11" type="ORF">C8D98_2451</name>
</gene>
<dbReference type="PRINTS" id="PR00344">
    <property type="entry name" value="BCTRLSENSOR"/>
</dbReference>
<protein>
    <recommendedName>
        <fullName evidence="2">histidine kinase</fullName>
        <ecNumber evidence="2">2.7.13.3</ecNumber>
    </recommendedName>
</protein>
<keyword evidence="7" id="KW-0067">ATP-binding</keyword>
<keyword evidence="6" id="KW-0418">Kinase</keyword>
<dbReference type="InterPro" id="IPR005467">
    <property type="entry name" value="His_kinase_dom"/>
</dbReference>
<evidence type="ECO:0000259" key="10">
    <source>
        <dbReference type="PROSITE" id="PS50112"/>
    </source>
</evidence>
<dbReference type="RefSeq" id="WP_132874424.1">
    <property type="nucleotide sequence ID" value="NZ_JAJUHT010000008.1"/>
</dbReference>
<proteinExistence type="predicted"/>
<dbReference type="Pfam" id="PF13426">
    <property type="entry name" value="PAS_9"/>
    <property type="match status" value="1"/>
</dbReference>
<comment type="catalytic activity">
    <reaction evidence="1">
        <text>ATP + protein L-histidine = ADP + protein N-phospho-L-histidine.</text>
        <dbReference type="EC" id="2.7.13.3"/>
    </reaction>
</comment>
<organism evidence="11 12">
    <name type="scientific">Seleniivibrio woodruffii</name>
    <dbReference type="NCBI Taxonomy" id="1078050"/>
    <lineage>
        <taxon>Bacteria</taxon>
        <taxon>Pseudomonadati</taxon>
        <taxon>Deferribacterota</taxon>
        <taxon>Deferribacteres</taxon>
        <taxon>Deferribacterales</taxon>
        <taxon>Geovibrionaceae</taxon>
        <taxon>Seleniivibrio</taxon>
    </lineage>
</organism>
<evidence type="ECO:0000256" key="1">
    <source>
        <dbReference type="ARBA" id="ARBA00000085"/>
    </source>
</evidence>
<dbReference type="CDD" id="cd00130">
    <property type="entry name" value="PAS"/>
    <property type="match status" value="1"/>
</dbReference>
<dbReference type="EC" id="2.7.13.3" evidence="2"/>
<dbReference type="Proteomes" id="UP000294614">
    <property type="component" value="Unassembled WGS sequence"/>
</dbReference>
<dbReference type="AlphaFoldDB" id="A0A4R1K6A9"/>
<evidence type="ECO:0000256" key="4">
    <source>
        <dbReference type="ARBA" id="ARBA00022679"/>
    </source>
</evidence>
<dbReference type="Gene3D" id="3.30.565.10">
    <property type="entry name" value="Histidine kinase-like ATPase, C-terminal domain"/>
    <property type="match status" value="1"/>
</dbReference>
<dbReference type="SMART" id="SM00387">
    <property type="entry name" value="HATPase_c"/>
    <property type="match status" value="1"/>
</dbReference>
<dbReference type="InterPro" id="IPR000014">
    <property type="entry name" value="PAS"/>
</dbReference>
<evidence type="ECO:0000313" key="12">
    <source>
        <dbReference type="Proteomes" id="UP000294614"/>
    </source>
</evidence>
<reference evidence="11 12" key="1">
    <citation type="submission" date="2019-03" db="EMBL/GenBank/DDBJ databases">
        <title>Genomic Encyclopedia of Type Strains, Phase IV (KMG-IV): sequencing the most valuable type-strain genomes for metagenomic binning, comparative biology and taxonomic classification.</title>
        <authorList>
            <person name="Goeker M."/>
        </authorList>
    </citation>
    <scope>NUCLEOTIDE SEQUENCE [LARGE SCALE GENOMIC DNA]</scope>
    <source>
        <strain evidence="11 12">DSM 24984</strain>
    </source>
</reference>
<dbReference type="GO" id="GO:0005524">
    <property type="term" value="F:ATP binding"/>
    <property type="evidence" value="ECO:0007669"/>
    <property type="project" value="UniProtKB-KW"/>
</dbReference>
<dbReference type="SMART" id="SM00091">
    <property type="entry name" value="PAS"/>
    <property type="match status" value="1"/>
</dbReference>
<evidence type="ECO:0000259" key="9">
    <source>
        <dbReference type="PROSITE" id="PS50109"/>
    </source>
</evidence>